<dbReference type="Proteomes" id="UP000471640">
    <property type="component" value="Unassembled WGS sequence"/>
</dbReference>
<comment type="caution">
    <text evidence="1">The sequence shown here is derived from an EMBL/GenBank/DDBJ whole genome shotgun (WGS) entry which is preliminary data.</text>
</comment>
<name>A0A6P1DTB9_9GAMM</name>
<dbReference type="RefSeq" id="WP_164654664.1">
    <property type="nucleotide sequence ID" value="NZ_JAAIJR010000059.1"/>
</dbReference>
<reference evidence="2" key="1">
    <citation type="journal article" date="2020" name="Microbiol. Resour. Announc.">
        <title>Draft Genome Sequences of Thiorhodococcus mannitoliphagus and Thiorhodococcus minor, Purple Sulfur Photosynthetic Bacteria in the Gammaproteobacterial Family Chromatiaceae.</title>
        <authorList>
            <person name="Aviles F.A."/>
            <person name="Meyer T.E."/>
            <person name="Kyndt J.A."/>
        </authorList>
    </citation>
    <scope>NUCLEOTIDE SEQUENCE [LARGE SCALE GENOMIC DNA]</scope>
    <source>
        <strain evidence="2">DSM 18266</strain>
    </source>
</reference>
<organism evidence="1 2">
    <name type="scientific">Thiorhodococcus mannitoliphagus</name>
    <dbReference type="NCBI Taxonomy" id="329406"/>
    <lineage>
        <taxon>Bacteria</taxon>
        <taxon>Pseudomonadati</taxon>
        <taxon>Pseudomonadota</taxon>
        <taxon>Gammaproteobacteria</taxon>
        <taxon>Chromatiales</taxon>
        <taxon>Chromatiaceae</taxon>
        <taxon>Thiorhodococcus</taxon>
    </lineage>
</organism>
<sequence length="102" mass="10915">MSLCALRWGFALAGLLGALLSGCDRPKTPVSPQSDVAVGQPIRVIAGDSLSLEIRRIKDLLLADQVVEAQHALLSLKGSRATLPAERQVEIDRLEALFAAVR</sequence>
<protein>
    <submittedName>
        <fullName evidence="1">Uncharacterized protein</fullName>
    </submittedName>
</protein>
<gene>
    <name evidence="1" type="ORF">G3480_14820</name>
</gene>
<dbReference type="EMBL" id="JAAIJR010000059">
    <property type="protein sequence ID" value="NEX21567.1"/>
    <property type="molecule type" value="Genomic_DNA"/>
</dbReference>
<dbReference type="AlphaFoldDB" id="A0A6P1DTB9"/>
<accession>A0A6P1DTB9</accession>
<evidence type="ECO:0000313" key="2">
    <source>
        <dbReference type="Proteomes" id="UP000471640"/>
    </source>
</evidence>
<evidence type="ECO:0000313" key="1">
    <source>
        <dbReference type="EMBL" id="NEX21567.1"/>
    </source>
</evidence>
<keyword evidence="2" id="KW-1185">Reference proteome</keyword>
<proteinExistence type="predicted"/>
<reference evidence="1 2" key="2">
    <citation type="submission" date="2020-02" db="EMBL/GenBank/DDBJ databases">
        <title>Genome sequences of Thiorhodococcus mannitoliphagus and Thiorhodococcus minor, purple sulfur photosynthetic bacteria in the gammaproteobacterial family, Chromatiaceae.</title>
        <authorList>
            <person name="Aviles F.A."/>
            <person name="Meyer T.E."/>
            <person name="Kyndt J.A."/>
        </authorList>
    </citation>
    <scope>NUCLEOTIDE SEQUENCE [LARGE SCALE GENOMIC DNA]</scope>
    <source>
        <strain evidence="1 2">DSM 18266</strain>
    </source>
</reference>
<dbReference type="PROSITE" id="PS51257">
    <property type="entry name" value="PROKAR_LIPOPROTEIN"/>
    <property type="match status" value="1"/>
</dbReference>